<evidence type="ECO:0000256" key="3">
    <source>
        <dbReference type="ARBA" id="ARBA00022833"/>
    </source>
</evidence>
<accession>B0W575</accession>
<dbReference type="EnsemblMetazoa" id="CPIJ002190-RA">
    <property type="protein sequence ID" value="CPIJ002190-PA"/>
    <property type="gene ID" value="CPIJ002190"/>
</dbReference>
<keyword evidence="9" id="KW-1185">Reference proteome</keyword>
<dbReference type="HOGENOM" id="CLU_373505_0_0_1"/>
<dbReference type="eggNOG" id="ENOG502TC7B">
    <property type="taxonomic scope" value="Eukaryota"/>
</dbReference>
<sequence>MQKKKKWTDGQPASTFSLQRRLQSLRCWGFFPEYNRFSHLAILPVDHRFFGGTLGPVGDSRRIPNTRRFQSVVAFSGFRVGVNCVFVVLGLVVATVTTGVPEIILAGSPMWDSASHQRESPTRELHPHAATAEMDLSLHERRWSEFRTRNPVDHGSGVDAVGCGCWNLGGESLAASSRSGGRQFWQNLSALVGVGVDRTKAATRTTVLQPRSKGLVTLVVLAGSGEILAHRDQLRPYRAREEARTNILIPTASGANMNLEQPATLRASGSADEDGDFRGYSNAELARARKRKVDAAQLPEVPEGVEGRGAIRIRRFSAGSHLEPVASLTPPFLCSIVTRRLPLGYSEERAESESKACIVCTIYSKMPKTGKIEVVACCDAGSRGTKIRCEFCAKSWHTKCANITANAIKTLRDTGGACWLCPTCRTPDGRQPASSDTSKLILQRVTSALLLIGNLTDTMRVFCRMYSASLSASTPSTTVLPPTAALEPDLSDAFHANLSDLFDSILGAADASPSATLETAVTTTPSAVNLLAVADPATSPLAAAVAAVTGVANADASADTLLGSSELAASLPISPHQSSTSATAAAVAAMPPTIQPEEPPLTMLSVQPLVTPQPPPPQIMPSLQPQQVANIPQVLQPLQIMPQAPPQPLTMPSSQPLVMLSPTMLSAQPLVTPQPPLPPPRKLAPPPPLIMQPLQTAPPASTAASTNEFALEPRFAQTAPGADVKHNKPRSTPEMAVMACRQSV</sequence>
<dbReference type="SUPFAM" id="SSF57903">
    <property type="entry name" value="FYVE/PHD zinc finger"/>
    <property type="match status" value="1"/>
</dbReference>
<feature type="domain" description="PHD-type" evidence="6">
    <location>
        <begin position="354"/>
        <end position="427"/>
    </location>
</feature>
<evidence type="ECO:0000313" key="9">
    <source>
        <dbReference type="Proteomes" id="UP000002320"/>
    </source>
</evidence>
<keyword evidence="5" id="KW-0812">Transmembrane</keyword>
<proteinExistence type="predicted"/>
<reference evidence="8" key="2">
    <citation type="submission" date="2021-02" db="UniProtKB">
        <authorList>
            <consortium name="EnsemblMetazoa"/>
        </authorList>
    </citation>
    <scope>IDENTIFICATION</scope>
    <source>
        <strain evidence="8">JHB</strain>
    </source>
</reference>
<dbReference type="VEuPathDB" id="VectorBase:CPIJ002190"/>
<dbReference type="InterPro" id="IPR013083">
    <property type="entry name" value="Znf_RING/FYVE/PHD"/>
</dbReference>
<dbReference type="Gene3D" id="3.30.40.10">
    <property type="entry name" value="Zinc/RING finger domain, C3HC4 (zinc finger)"/>
    <property type="match status" value="1"/>
</dbReference>
<reference evidence="7" key="1">
    <citation type="submission" date="2007-03" db="EMBL/GenBank/DDBJ databases">
        <title>Annotation of Culex pipiens quinquefasciatus.</title>
        <authorList>
            <consortium name="The Broad Institute Genome Sequencing Platform"/>
            <person name="Atkinson P.W."/>
            <person name="Hemingway J."/>
            <person name="Christensen B.M."/>
            <person name="Higgs S."/>
            <person name="Kodira C."/>
            <person name="Hannick L."/>
            <person name="Megy K."/>
            <person name="O'Leary S."/>
            <person name="Pearson M."/>
            <person name="Haas B.J."/>
            <person name="Mauceli E."/>
            <person name="Wortman J.R."/>
            <person name="Lee N.H."/>
            <person name="Guigo R."/>
            <person name="Stanke M."/>
            <person name="Alvarado L."/>
            <person name="Amedeo P."/>
            <person name="Antoine C.H."/>
            <person name="Arensburger P."/>
            <person name="Bidwell S.L."/>
            <person name="Crawford M."/>
            <person name="Camaro F."/>
            <person name="Devon K."/>
            <person name="Engels R."/>
            <person name="Hammond M."/>
            <person name="Howarth C."/>
            <person name="Koehrsen M."/>
            <person name="Lawson D."/>
            <person name="Montgomery P."/>
            <person name="Nene V."/>
            <person name="Nusbaum C."/>
            <person name="Puiu D."/>
            <person name="Romero-Severson J."/>
            <person name="Severson D.W."/>
            <person name="Shumway M."/>
            <person name="Sisk P."/>
            <person name="Stolte C."/>
            <person name="Zeng Q."/>
            <person name="Eisenstadt E."/>
            <person name="Fraser-Liggett C."/>
            <person name="Strausberg R."/>
            <person name="Galagan J."/>
            <person name="Birren B."/>
            <person name="Collins F.H."/>
        </authorList>
    </citation>
    <scope>NUCLEOTIDE SEQUENCE [LARGE SCALE GENOMIC DNA]</scope>
    <source>
        <strain evidence="7">JHB</strain>
    </source>
</reference>
<organism>
    <name type="scientific">Culex quinquefasciatus</name>
    <name type="common">Southern house mosquito</name>
    <name type="synonym">Culex pungens</name>
    <dbReference type="NCBI Taxonomy" id="7176"/>
    <lineage>
        <taxon>Eukaryota</taxon>
        <taxon>Metazoa</taxon>
        <taxon>Ecdysozoa</taxon>
        <taxon>Arthropoda</taxon>
        <taxon>Hexapoda</taxon>
        <taxon>Insecta</taxon>
        <taxon>Pterygota</taxon>
        <taxon>Neoptera</taxon>
        <taxon>Endopterygota</taxon>
        <taxon>Diptera</taxon>
        <taxon>Nematocera</taxon>
        <taxon>Culicoidea</taxon>
        <taxon>Culicidae</taxon>
        <taxon>Culicinae</taxon>
        <taxon>Culicini</taxon>
        <taxon>Culex</taxon>
        <taxon>Culex</taxon>
    </lineage>
</organism>
<dbReference type="InterPro" id="IPR019787">
    <property type="entry name" value="Znf_PHD-finger"/>
</dbReference>
<protein>
    <recommendedName>
        <fullName evidence="6">PHD-type domain-containing protein</fullName>
    </recommendedName>
</protein>
<dbReference type="Proteomes" id="UP000002320">
    <property type="component" value="Unassembled WGS sequence"/>
</dbReference>
<feature type="transmembrane region" description="Helical" evidence="5">
    <location>
        <begin position="72"/>
        <end position="94"/>
    </location>
</feature>
<evidence type="ECO:0000256" key="4">
    <source>
        <dbReference type="PROSITE-ProRule" id="PRU00146"/>
    </source>
</evidence>
<dbReference type="AlphaFoldDB" id="B0W575"/>
<evidence type="ECO:0000256" key="2">
    <source>
        <dbReference type="ARBA" id="ARBA00022771"/>
    </source>
</evidence>
<keyword evidence="2 4" id="KW-0863">Zinc-finger</keyword>
<dbReference type="InParanoid" id="B0W575"/>
<evidence type="ECO:0000256" key="1">
    <source>
        <dbReference type="ARBA" id="ARBA00022723"/>
    </source>
</evidence>
<dbReference type="PROSITE" id="PS50016">
    <property type="entry name" value="ZF_PHD_2"/>
    <property type="match status" value="1"/>
</dbReference>
<evidence type="ECO:0000313" key="8">
    <source>
        <dbReference type="EnsemblMetazoa" id="CPIJ002190-PA"/>
    </source>
</evidence>
<name>B0W575_CULQU</name>
<evidence type="ECO:0000313" key="7">
    <source>
        <dbReference type="EMBL" id="EDS34822.1"/>
    </source>
</evidence>
<dbReference type="EMBL" id="DS231841">
    <property type="protein sequence ID" value="EDS34822.1"/>
    <property type="molecule type" value="Genomic_DNA"/>
</dbReference>
<keyword evidence="5" id="KW-1133">Transmembrane helix</keyword>
<keyword evidence="1" id="KW-0479">Metal-binding</keyword>
<evidence type="ECO:0000259" key="6">
    <source>
        <dbReference type="PROSITE" id="PS50016"/>
    </source>
</evidence>
<evidence type="ECO:0000256" key="5">
    <source>
        <dbReference type="SAM" id="Phobius"/>
    </source>
</evidence>
<dbReference type="KEGG" id="cqu:CpipJ_CPIJ002190"/>
<keyword evidence="3" id="KW-0862">Zinc</keyword>
<keyword evidence="5" id="KW-0472">Membrane</keyword>
<dbReference type="GO" id="GO:0008270">
    <property type="term" value="F:zinc ion binding"/>
    <property type="evidence" value="ECO:0007669"/>
    <property type="project" value="UniProtKB-KW"/>
</dbReference>
<dbReference type="VEuPathDB" id="VectorBase:CQUJHB017116"/>
<dbReference type="InterPro" id="IPR011011">
    <property type="entry name" value="Znf_FYVE_PHD"/>
</dbReference>
<gene>
    <name evidence="8" type="primary">6033406</name>
    <name evidence="7" type="ORF">CpipJ_CPIJ002190</name>
</gene>